<dbReference type="InterPro" id="IPR051678">
    <property type="entry name" value="AGP_Transferase"/>
</dbReference>
<proteinExistence type="predicted"/>
<dbReference type="InterPro" id="IPR041726">
    <property type="entry name" value="ACAD10_11_N"/>
</dbReference>
<name>A0ABX2TIE5_9PROT</name>
<reference evidence="2 3" key="1">
    <citation type="submission" date="2020-05" db="EMBL/GenBank/DDBJ databases">
        <title>Azospirillum oleiclasticum sp. nov, a nitrogen-fixing and heavy crude oil-emulsifying bacterium isolated from the crude oil of Yumen Oilfield.</title>
        <authorList>
            <person name="Wu D."/>
            <person name="Cai M."/>
            <person name="Zhang X."/>
        </authorList>
    </citation>
    <scope>NUCLEOTIDE SEQUENCE [LARGE SCALE GENOMIC DNA]</scope>
    <source>
        <strain evidence="2 3">ROY-1-1-2</strain>
    </source>
</reference>
<dbReference type="Gene3D" id="3.30.200.20">
    <property type="entry name" value="Phosphorylase Kinase, domain 1"/>
    <property type="match status" value="1"/>
</dbReference>
<organism evidence="2 3">
    <name type="scientific">Azospirillum oleiclasticum</name>
    <dbReference type="NCBI Taxonomy" id="2735135"/>
    <lineage>
        <taxon>Bacteria</taxon>
        <taxon>Pseudomonadati</taxon>
        <taxon>Pseudomonadota</taxon>
        <taxon>Alphaproteobacteria</taxon>
        <taxon>Rhodospirillales</taxon>
        <taxon>Azospirillaceae</taxon>
        <taxon>Azospirillum</taxon>
    </lineage>
</organism>
<keyword evidence="3" id="KW-1185">Reference proteome</keyword>
<dbReference type="CDD" id="cd05154">
    <property type="entry name" value="ACAD10_11_N-like"/>
    <property type="match status" value="1"/>
</dbReference>
<dbReference type="Proteomes" id="UP000584642">
    <property type="component" value="Unassembled WGS sequence"/>
</dbReference>
<protein>
    <submittedName>
        <fullName evidence="2">Phosphotransferase family protein</fullName>
    </submittedName>
</protein>
<dbReference type="EMBL" id="JABFDB010000035">
    <property type="protein sequence ID" value="NYZ24116.1"/>
    <property type="molecule type" value="Genomic_DNA"/>
</dbReference>
<evidence type="ECO:0000259" key="1">
    <source>
        <dbReference type="Pfam" id="PF01636"/>
    </source>
</evidence>
<dbReference type="RefSeq" id="WP_180285891.1">
    <property type="nucleotide sequence ID" value="NZ_JABFDB010000035.1"/>
</dbReference>
<comment type="caution">
    <text evidence="2">The sequence shown here is derived from an EMBL/GenBank/DDBJ whole genome shotgun (WGS) entry which is preliminary data.</text>
</comment>
<gene>
    <name evidence="2" type="ORF">HND93_30805</name>
</gene>
<accession>A0ABX2TIE5</accession>
<evidence type="ECO:0000313" key="3">
    <source>
        <dbReference type="Proteomes" id="UP000584642"/>
    </source>
</evidence>
<dbReference type="PANTHER" id="PTHR21310:SF57">
    <property type="entry name" value="BLR2944 PROTEIN"/>
    <property type="match status" value="1"/>
</dbReference>
<dbReference type="Pfam" id="PF01636">
    <property type="entry name" value="APH"/>
    <property type="match status" value="1"/>
</dbReference>
<dbReference type="Gene3D" id="3.90.1200.10">
    <property type="match status" value="1"/>
</dbReference>
<sequence>MIEEKREDLAAWIAGQAGVERVTVTGLSKLSGGAIQENWAVDVELPGGPQRYVLRTDSPSGVAVSHGRAQEYALFRAAFDAGVTVPEPLWLEPAGDVLGKPFFVMRRVNGVAAGHRLVKDDALVPDRTALARRIGREMARIHTIRPPRADLDFLPLPDGPPALAAVRGFRAWLDGQGTPQPVLEWGLRWLERNAPPAGALALCHNDFRTGNYMVADGELTGVLDWEFAGWGDPLADIGWFCAPCWRFGARKREAGGIGALEDLLAGYEAEGGAAVDRSLIPYWIVMATMRWAIIALQQAARHVRGGETSLELALTAHVVPELELDLLAMTKEG</sequence>
<dbReference type="PANTHER" id="PTHR21310">
    <property type="entry name" value="AMINOGLYCOSIDE PHOSPHOTRANSFERASE-RELATED-RELATED"/>
    <property type="match status" value="1"/>
</dbReference>
<evidence type="ECO:0000313" key="2">
    <source>
        <dbReference type="EMBL" id="NYZ24116.1"/>
    </source>
</evidence>
<dbReference type="InterPro" id="IPR002575">
    <property type="entry name" value="Aminoglycoside_PTrfase"/>
</dbReference>
<feature type="domain" description="Aminoglycoside phosphotransferase" evidence="1">
    <location>
        <begin position="28"/>
        <end position="261"/>
    </location>
</feature>
<dbReference type="SUPFAM" id="SSF56112">
    <property type="entry name" value="Protein kinase-like (PK-like)"/>
    <property type="match status" value="1"/>
</dbReference>
<dbReference type="InterPro" id="IPR011009">
    <property type="entry name" value="Kinase-like_dom_sf"/>
</dbReference>